<feature type="region of interest" description="Disordered" evidence="1">
    <location>
        <begin position="1"/>
        <end position="20"/>
    </location>
</feature>
<accession>A0A2P2NRD6</accession>
<protein>
    <submittedName>
        <fullName evidence="2">Uncharacterized protein</fullName>
    </submittedName>
</protein>
<organism evidence="2">
    <name type="scientific">Rhizophora mucronata</name>
    <name type="common">Asiatic mangrove</name>
    <dbReference type="NCBI Taxonomy" id="61149"/>
    <lineage>
        <taxon>Eukaryota</taxon>
        <taxon>Viridiplantae</taxon>
        <taxon>Streptophyta</taxon>
        <taxon>Embryophyta</taxon>
        <taxon>Tracheophyta</taxon>
        <taxon>Spermatophyta</taxon>
        <taxon>Magnoliopsida</taxon>
        <taxon>eudicotyledons</taxon>
        <taxon>Gunneridae</taxon>
        <taxon>Pentapetalae</taxon>
        <taxon>rosids</taxon>
        <taxon>fabids</taxon>
        <taxon>Malpighiales</taxon>
        <taxon>Rhizophoraceae</taxon>
        <taxon>Rhizophora</taxon>
    </lineage>
</organism>
<feature type="compositionally biased region" description="Low complexity" evidence="1">
    <location>
        <begin position="61"/>
        <end position="71"/>
    </location>
</feature>
<sequence>MAAPSIPPGTTAASPIPHHGGMAPKVAPIFPMIPSPSPLVFAHVQPPSMSEPDKGHLDTTPSVSPSPSPLSSSAGLPTVQWAILPSLALVLQL</sequence>
<feature type="region of interest" description="Disordered" evidence="1">
    <location>
        <begin position="42"/>
        <end position="71"/>
    </location>
</feature>
<proteinExistence type="predicted"/>
<reference evidence="2" key="1">
    <citation type="submission" date="2018-02" db="EMBL/GenBank/DDBJ databases">
        <title>Rhizophora mucronata_Transcriptome.</title>
        <authorList>
            <person name="Meera S.P."/>
            <person name="Sreeshan A."/>
            <person name="Augustine A."/>
        </authorList>
    </citation>
    <scope>NUCLEOTIDE SEQUENCE</scope>
    <source>
        <tissue evidence="2">Leaf</tissue>
    </source>
</reference>
<evidence type="ECO:0000313" key="2">
    <source>
        <dbReference type="EMBL" id="MBX45062.1"/>
    </source>
</evidence>
<evidence type="ECO:0000256" key="1">
    <source>
        <dbReference type="SAM" id="MobiDB-lite"/>
    </source>
</evidence>
<name>A0A2P2NRD6_RHIMU</name>
<dbReference type="EMBL" id="GGEC01064578">
    <property type="protein sequence ID" value="MBX45062.1"/>
    <property type="molecule type" value="Transcribed_RNA"/>
</dbReference>
<dbReference type="AlphaFoldDB" id="A0A2P2NRD6"/>